<evidence type="ECO:0000313" key="2">
    <source>
        <dbReference type="EMBL" id="SIT58276.1"/>
    </source>
</evidence>
<protein>
    <submittedName>
        <fullName evidence="2">Uncharacterized protein</fullName>
    </submittedName>
</protein>
<sequence length="205" mass="21907">MLNRCDSDVKPLAGQCENSTALGCAVASSFARPRRLAAISLNSQSRNHAQGIAANAGRSRQGEGQAGSSGNVQDEEDHHRGPQARLPGLTTHATSAVTCEGVTGILVRELAPRDEIVLANAILISMNNSLRRLSTDHVDLIRFIAGTGYARREDPTRRRLATLAISALLRCPHGTLPSQPKRLYSAESLSGNCMSVMMFSPFVSS</sequence>
<dbReference type="AlphaFoldDB" id="A0A1R3VEE8"/>
<evidence type="ECO:0000256" key="1">
    <source>
        <dbReference type="SAM" id="MobiDB-lite"/>
    </source>
</evidence>
<organism evidence="2 3">
    <name type="scientific">Mesorhizobium prunaredense</name>
    <dbReference type="NCBI Taxonomy" id="1631249"/>
    <lineage>
        <taxon>Bacteria</taxon>
        <taxon>Pseudomonadati</taxon>
        <taxon>Pseudomonadota</taxon>
        <taxon>Alphaproteobacteria</taxon>
        <taxon>Hyphomicrobiales</taxon>
        <taxon>Phyllobacteriaceae</taxon>
        <taxon>Mesorhizobium</taxon>
    </lineage>
</organism>
<feature type="region of interest" description="Disordered" evidence="1">
    <location>
        <begin position="51"/>
        <end position="92"/>
    </location>
</feature>
<proteinExistence type="predicted"/>
<gene>
    <name evidence="2" type="ORF">BQ8794_50378</name>
</gene>
<evidence type="ECO:0000313" key="3">
    <source>
        <dbReference type="Proteomes" id="UP000188388"/>
    </source>
</evidence>
<keyword evidence="3" id="KW-1185">Reference proteome</keyword>
<dbReference type="EMBL" id="FTPD01000045">
    <property type="protein sequence ID" value="SIT58276.1"/>
    <property type="molecule type" value="Genomic_DNA"/>
</dbReference>
<dbReference type="Proteomes" id="UP000188388">
    <property type="component" value="Unassembled WGS sequence"/>
</dbReference>
<accession>A0A1R3VEE8</accession>
<reference evidence="3" key="1">
    <citation type="submission" date="2017-01" db="EMBL/GenBank/DDBJ databases">
        <authorList>
            <person name="Brunel B."/>
        </authorList>
    </citation>
    <scope>NUCLEOTIDE SEQUENCE [LARGE SCALE GENOMIC DNA]</scope>
</reference>
<name>A0A1R3VEE8_9HYPH</name>